<organism evidence="5 6">
    <name type="scientific">Lawsonibacter hominis</name>
    <dbReference type="NCBI Taxonomy" id="2763053"/>
    <lineage>
        <taxon>Bacteria</taxon>
        <taxon>Bacillati</taxon>
        <taxon>Bacillota</taxon>
        <taxon>Clostridia</taxon>
        <taxon>Eubacteriales</taxon>
        <taxon>Oscillospiraceae</taxon>
        <taxon>Lawsonibacter</taxon>
    </lineage>
</organism>
<comment type="subcellular location">
    <subcellularLocation>
        <location evidence="1">Cytoplasm</location>
    </subcellularLocation>
</comment>
<keyword evidence="6" id="KW-1185">Reference proteome</keyword>
<dbReference type="SUPFAM" id="SSF55594">
    <property type="entry name" value="HPr-like"/>
    <property type="match status" value="1"/>
</dbReference>
<dbReference type="InterPro" id="IPR000032">
    <property type="entry name" value="HPr-like"/>
</dbReference>
<dbReference type="NCBIfam" id="TIGR01003">
    <property type="entry name" value="PTS_HPr_family"/>
    <property type="match status" value="1"/>
</dbReference>
<dbReference type="AlphaFoldDB" id="A0A8J6M9V3"/>
<dbReference type="Proteomes" id="UP000661435">
    <property type="component" value="Unassembled WGS sequence"/>
</dbReference>
<evidence type="ECO:0000313" key="5">
    <source>
        <dbReference type="EMBL" id="MBC5733535.1"/>
    </source>
</evidence>
<dbReference type="Gene3D" id="3.30.1340.10">
    <property type="entry name" value="HPr-like"/>
    <property type="match status" value="1"/>
</dbReference>
<dbReference type="InterPro" id="IPR035895">
    <property type="entry name" value="HPr-like_sf"/>
</dbReference>
<dbReference type="Pfam" id="PF00381">
    <property type="entry name" value="PTS-HPr"/>
    <property type="match status" value="1"/>
</dbReference>
<dbReference type="RefSeq" id="WP_186907428.1">
    <property type="nucleotide sequence ID" value="NZ_JACOPP010000007.1"/>
</dbReference>
<comment type="caution">
    <text evidence="5">The sequence shown here is derived from an EMBL/GenBank/DDBJ whole genome shotgun (WGS) entry which is preliminary data.</text>
</comment>
<accession>A0A8J6M9V3</accession>
<dbReference type="PANTHER" id="PTHR33705">
    <property type="entry name" value="PHOSPHOCARRIER PROTEIN HPR"/>
    <property type="match status" value="1"/>
</dbReference>
<dbReference type="InterPro" id="IPR050399">
    <property type="entry name" value="HPr"/>
</dbReference>
<gene>
    <name evidence="5" type="ORF">H8S57_07315</name>
</gene>
<dbReference type="GO" id="GO:0005737">
    <property type="term" value="C:cytoplasm"/>
    <property type="evidence" value="ECO:0007669"/>
    <property type="project" value="UniProtKB-SubCell"/>
</dbReference>
<evidence type="ECO:0000256" key="2">
    <source>
        <dbReference type="ARBA" id="ARBA00022490"/>
    </source>
</evidence>
<dbReference type="PRINTS" id="PR00107">
    <property type="entry name" value="PHOSPHOCPHPR"/>
</dbReference>
<reference evidence="5" key="1">
    <citation type="submission" date="2020-08" db="EMBL/GenBank/DDBJ databases">
        <title>Genome public.</title>
        <authorList>
            <person name="Liu C."/>
            <person name="Sun Q."/>
        </authorList>
    </citation>
    <scope>NUCLEOTIDE SEQUENCE</scope>
    <source>
        <strain evidence="5">NSJ-51</strain>
    </source>
</reference>
<name>A0A8J6M9V3_9FIRM</name>
<evidence type="ECO:0000313" key="6">
    <source>
        <dbReference type="Proteomes" id="UP000661435"/>
    </source>
</evidence>
<dbReference type="GO" id="GO:0009401">
    <property type="term" value="P:phosphoenolpyruvate-dependent sugar phosphotransferase system"/>
    <property type="evidence" value="ECO:0007669"/>
    <property type="project" value="UniProtKB-KW"/>
</dbReference>
<dbReference type="EMBL" id="JACOPP010000007">
    <property type="protein sequence ID" value="MBC5733535.1"/>
    <property type="molecule type" value="Genomic_DNA"/>
</dbReference>
<sequence length="85" mass="9183">MKEFTYVIRDAEGLHARPAGLLVKLAQGFSCTIQLSANGKSADAKRLFAVMKLAAKCGQELRINVEGPDETAAARALEEFCAKEL</sequence>
<dbReference type="CDD" id="cd00367">
    <property type="entry name" value="PTS-HPr_like"/>
    <property type="match status" value="1"/>
</dbReference>
<feature type="domain" description="HPr" evidence="4">
    <location>
        <begin position="1"/>
        <end position="85"/>
    </location>
</feature>
<proteinExistence type="predicted"/>
<protein>
    <submittedName>
        <fullName evidence="5">HPr family phosphocarrier protein</fullName>
    </submittedName>
</protein>
<evidence type="ECO:0000259" key="4">
    <source>
        <dbReference type="PROSITE" id="PS51350"/>
    </source>
</evidence>
<keyword evidence="2" id="KW-0963">Cytoplasm</keyword>
<evidence type="ECO:0000256" key="1">
    <source>
        <dbReference type="ARBA" id="ARBA00004496"/>
    </source>
</evidence>
<evidence type="ECO:0000256" key="3">
    <source>
        <dbReference type="ARBA" id="ARBA00022683"/>
    </source>
</evidence>
<keyword evidence="3" id="KW-0598">Phosphotransferase system</keyword>
<dbReference type="PANTHER" id="PTHR33705:SF2">
    <property type="entry name" value="PHOSPHOCARRIER PROTEIN NPR"/>
    <property type="match status" value="1"/>
</dbReference>
<dbReference type="PROSITE" id="PS51350">
    <property type="entry name" value="PTS_HPR_DOM"/>
    <property type="match status" value="1"/>
</dbReference>